<feature type="compositionally biased region" description="Polar residues" evidence="1">
    <location>
        <begin position="89"/>
        <end position="100"/>
    </location>
</feature>
<proteinExistence type="predicted"/>
<dbReference type="Proteomes" id="UP000578449">
    <property type="component" value="Unassembled WGS sequence"/>
</dbReference>
<name>A0A840PE56_9ACTN</name>
<organism evidence="3 4">
    <name type="scientific">Thermocatellispora tengchongensis</name>
    <dbReference type="NCBI Taxonomy" id="1073253"/>
    <lineage>
        <taxon>Bacteria</taxon>
        <taxon>Bacillati</taxon>
        <taxon>Actinomycetota</taxon>
        <taxon>Actinomycetes</taxon>
        <taxon>Streptosporangiales</taxon>
        <taxon>Streptosporangiaceae</taxon>
        <taxon>Thermocatellispora</taxon>
    </lineage>
</organism>
<feature type="transmembrane region" description="Helical" evidence="2">
    <location>
        <begin position="6"/>
        <end position="27"/>
    </location>
</feature>
<keyword evidence="2" id="KW-1133">Transmembrane helix</keyword>
<reference evidence="3 4" key="1">
    <citation type="submission" date="2020-08" db="EMBL/GenBank/DDBJ databases">
        <title>Genomic Encyclopedia of Type Strains, Phase IV (KMG-IV): sequencing the most valuable type-strain genomes for metagenomic binning, comparative biology and taxonomic classification.</title>
        <authorList>
            <person name="Goeker M."/>
        </authorList>
    </citation>
    <scope>NUCLEOTIDE SEQUENCE [LARGE SCALE GENOMIC DNA]</scope>
    <source>
        <strain evidence="3 4">DSM 45615</strain>
    </source>
</reference>
<feature type="region of interest" description="Disordered" evidence="1">
    <location>
        <begin position="81"/>
        <end position="100"/>
    </location>
</feature>
<keyword evidence="2" id="KW-0472">Membrane</keyword>
<dbReference type="AlphaFoldDB" id="A0A840PE56"/>
<dbReference type="RefSeq" id="WP_185054199.1">
    <property type="nucleotide sequence ID" value="NZ_BAABIX010000012.1"/>
</dbReference>
<comment type="caution">
    <text evidence="3">The sequence shown here is derived from an EMBL/GenBank/DDBJ whole genome shotgun (WGS) entry which is preliminary data.</text>
</comment>
<sequence>MAVMDPALMAVIVTIIGNVSMLVSVWLRSSPYKSGTKSGGVAPRSDHRACAKFLRRSVQNDADRAMNGRLQLVLQQLITPPRLPFQPAQPDQNQPRWEPL</sequence>
<protein>
    <submittedName>
        <fullName evidence="3">Uncharacterized protein</fullName>
    </submittedName>
</protein>
<accession>A0A840PE56</accession>
<evidence type="ECO:0000256" key="1">
    <source>
        <dbReference type="SAM" id="MobiDB-lite"/>
    </source>
</evidence>
<evidence type="ECO:0000313" key="4">
    <source>
        <dbReference type="Proteomes" id="UP000578449"/>
    </source>
</evidence>
<evidence type="ECO:0000313" key="3">
    <source>
        <dbReference type="EMBL" id="MBB5137269.1"/>
    </source>
</evidence>
<keyword evidence="4" id="KW-1185">Reference proteome</keyword>
<keyword evidence="2" id="KW-0812">Transmembrane</keyword>
<gene>
    <name evidence="3" type="ORF">HNP84_007021</name>
</gene>
<dbReference type="EMBL" id="JACHGN010000017">
    <property type="protein sequence ID" value="MBB5137269.1"/>
    <property type="molecule type" value="Genomic_DNA"/>
</dbReference>
<evidence type="ECO:0000256" key="2">
    <source>
        <dbReference type="SAM" id="Phobius"/>
    </source>
</evidence>